<dbReference type="Gene3D" id="3.30.70.270">
    <property type="match status" value="1"/>
</dbReference>
<dbReference type="EMBL" id="BOPV01000001">
    <property type="protein sequence ID" value="GIL40315.1"/>
    <property type="molecule type" value="Genomic_DNA"/>
</dbReference>
<dbReference type="InterPro" id="IPR035965">
    <property type="entry name" value="PAS-like_dom_sf"/>
</dbReference>
<dbReference type="InterPro" id="IPR001633">
    <property type="entry name" value="EAL_dom"/>
</dbReference>
<dbReference type="GO" id="GO:0071111">
    <property type="term" value="F:cyclic-guanylate-specific phosphodiesterase activity"/>
    <property type="evidence" value="ECO:0007669"/>
    <property type="project" value="InterPro"/>
</dbReference>
<sequence>MSPASPASSGAHDGPLFSAVPDQERLAAALTIALAAAGDVGYEWDLATDEVHFFGAVVDLFGADAPPATGRAFHDVVVGQDLSARLAALDSHWTDAGIFDCEFRLLLADGRYRWVHDRGQAARGADGAPRLVRGVLRAIDRRKQYELSLEQNANFDELTGLFNRPRLQTALTETLGQVQRYAAVACYMAVAVDKLPVVGEGFGRAAADAVLIGVAHRLERLLRERDVIGRVNVDMFGVILHRCAPDHMAAVAQKLLQALRAEPIDTPDGPIHVTLSIGGVALADAASDANEIMAKAELALGNARGRGADCFVEYEWSRAQRREHRVQMEIAEQVLRALKTNQARFAYQPIVDSGTGTTSYYEALLRIEGPDGSVLPAGAFLPAIDRLGLNRIVDLHVLDLAVAELIAHPEIALAVNVSGLTVSDRPWRHHAEQLLRGRPDVASRLIVEITETVAMQDVAEAERFVHAIRALGCRVALDDFGAGYTSFRHLKSLSVDIVKIDGSYVQGLPVNTDNQLFVRTLLALCDGFGLKTVAEFVETQAEADLLRAYGIGLLQGYHCGKPQLDRPWLRDLSPLRVAGD</sequence>
<dbReference type="RefSeq" id="WP_420243416.1">
    <property type="nucleotide sequence ID" value="NZ_BOPV01000001.1"/>
</dbReference>
<keyword evidence="5" id="KW-1185">Reference proteome</keyword>
<dbReference type="PROSITE" id="PS50113">
    <property type="entry name" value="PAC"/>
    <property type="match status" value="1"/>
</dbReference>
<dbReference type="SUPFAM" id="SSF55073">
    <property type="entry name" value="Nucleotide cyclase"/>
    <property type="match status" value="1"/>
</dbReference>
<dbReference type="SUPFAM" id="SSF141868">
    <property type="entry name" value="EAL domain-like"/>
    <property type="match status" value="1"/>
</dbReference>
<accession>A0A8S8XGQ8</accession>
<dbReference type="Gene3D" id="3.30.450.20">
    <property type="entry name" value="PAS domain"/>
    <property type="match status" value="1"/>
</dbReference>
<dbReference type="InterPro" id="IPR000160">
    <property type="entry name" value="GGDEF_dom"/>
</dbReference>
<dbReference type="Pfam" id="PF00990">
    <property type="entry name" value="GGDEF"/>
    <property type="match status" value="1"/>
</dbReference>
<feature type="domain" description="EAL" evidence="2">
    <location>
        <begin position="327"/>
        <end position="576"/>
    </location>
</feature>
<dbReference type="SMART" id="SM00052">
    <property type="entry name" value="EAL"/>
    <property type="match status" value="1"/>
</dbReference>
<evidence type="ECO:0000313" key="4">
    <source>
        <dbReference type="EMBL" id="GIL40315.1"/>
    </source>
</evidence>
<dbReference type="Proteomes" id="UP000681075">
    <property type="component" value="Unassembled WGS sequence"/>
</dbReference>
<dbReference type="InterPro" id="IPR000700">
    <property type="entry name" value="PAS-assoc_C"/>
</dbReference>
<dbReference type="InterPro" id="IPR029787">
    <property type="entry name" value="Nucleotide_cyclase"/>
</dbReference>
<proteinExistence type="predicted"/>
<dbReference type="SUPFAM" id="SSF55785">
    <property type="entry name" value="PYP-like sensor domain (PAS domain)"/>
    <property type="match status" value="1"/>
</dbReference>
<organism evidence="4 5">
    <name type="scientific">Roseiterribacter gracilis</name>
    <dbReference type="NCBI Taxonomy" id="2812848"/>
    <lineage>
        <taxon>Bacteria</taxon>
        <taxon>Pseudomonadati</taxon>
        <taxon>Pseudomonadota</taxon>
        <taxon>Alphaproteobacteria</taxon>
        <taxon>Rhodospirillales</taxon>
        <taxon>Roseiterribacteraceae</taxon>
        <taxon>Roseiterribacter</taxon>
    </lineage>
</organism>
<gene>
    <name evidence="4" type="ORF">TMPK1_25520</name>
</gene>
<dbReference type="NCBIfam" id="TIGR00254">
    <property type="entry name" value="GGDEF"/>
    <property type="match status" value="1"/>
</dbReference>
<evidence type="ECO:0000259" key="3">
    <source>
        <dbReference type="PROSITE" id="PS50887"/>
    </source>
</evidence>
<feature type="domain" description="GGDEF" evidence="3">
    <location>
        <begin position="183"/>
        <end position="316"/>
    </location>
</feature>
<evidence type="ECO:0000259" key="1">
    <source>
        <dbReference type="PROSITE" id="PS50113"/>
    </source>
</evidence>
<dbReference type="InterPro" id="IPR013655">
    <property type="entry name" value="PAS_fold_3"/>
</dbReference>
<dbReference type="CDD" id="cd00130">
    <property type="entry name" value="PAS"/>
    <property type="match status" value="1"/>
</dbReference>
<dbReference type="Pfam" id="PF00563">
    <property type="entry name" value="EAL"/>
    <property type="match status" value="1"/>
</dbReference>
<reference evidence="4" key="1">
    <citation type="submission" date="2021-02" db="EMBL/GenBank/DDBJ databases">
        <title>Genome sequence of Rhodospirillales sp. strain TMPK1 isolated from soil.</title>
        <authorList>
            <person name="Nakai R."/>
            <person name="Kusada H."/>
            <person name="Tamaki H."/>
        </authorList>
    </citation>
    <scope>NUCLEOTIDE SEQUENCE</scope>
    <source>
        <strain evidence="4">TMPK1</strain>
    </source>
</reference>
<dbReference type="InterPro" id="IPR001610">
    <property type="entry name" value="PAC"/>
</dbReference>
<dbReference type="PANTHER" id="PTHR33121:SF79">
    <property type="entry name" value="CYCLIC DI-GMP PHOSPHODIESTERASE PDED-RELATED"/>
    <property type="match status" value="1"/>
</dbReference>
<name>A0A8S8XGQ8_9PROT</name>
<dbReference type="SMART" id="SM00086">
    <property type="entry name" value="PAC"/>
    <property type="match status" value="1"/>
</dbReference>
<evidence type="ECO:0000259" key="2">
    <source>
        <dbReference type="PROSITE" id="PS50883"/>
    </source>
</evidence>
<dbReference type="SMART" id="SM00267">
    <property type="entry name" value="GGDEF"/>
    <property type="match status" value="1"/>
</dbReference>
<dbReference type="CDD" id="cd01948">
    <property type="entry name" value="EAL"/>
    <property type="match status" value="1"/>
</dbReference>
<dbReference type="AlphaFoldDB" id="A0A8S8XGQ8"/>
<dbReference type="PROSITE" id="PS50883">
    <property type="entry name" value="EAL"/>
    <property type="match status" value="1"/>
</dbReference>
<dbReference type="PROSITE" id="PS50887">
    <property type="entry name" value="GGDEF"/>
    <property type="match status" value="1"/>
</dbReference>
<dbReference type="Gene3D" id="3.20.20.450">
    <property type="entry name" value="EAL domain"/>
    <property type="match status" value="1"/>
</dbReference>
<evidence type="ECO:0000313" key="5">
    <source>
        <dbReference type="Proteomes" id="UP000681075"/>
    </source>
</evidence>
<dbReference type="InterPro" id="IPR035919">
    <property type="entry name" value="EAL_sf"/>
</dbReference>
<dbReference type="InterPro" id="IPR050706">
    <property type="entry name" value="Cyclic-di-GMP_PDE-like"/>
</dbReference>
<dbReference type="InterPro" id="IPR000014">
    <property type="entry name" value="PAS"/>
</dbReference>
<dbReference type="Pfam" id="PF08447">
    <property type="entry name" value="PAS_3"/>
    <property type="match status" value="1"/>
</dbReference>
<feature type="domain" description="PAC" evidence="1">
    <location>
        <begin position="99"/>
        <end position="151"/>
    </location>
</feature>
<dbReference type="InterPro" id="IPR043128">
    <property type="entry name" value="Rev_trsase/Diguanyl_cyclase"/>
</dbReference>
<comment type="caution">
    <text evidence="4">The sequence shown here is derived from an EMBL/GenBank/DDBJ whole genome shotgun (WGS) entry which is preliminary data.</text>
</comment>
<dbReference type="CDD" id="cd01949">
    <property type="entry name" value="GGDEF"/>
    <property type="match status" value="1"/>
</dbReference>
<protein>
    <submittedName>
        <fullName evidence="4">GGDEF-domain containing protein</fullName>
    </submittedName>
</protein>
<dbReference type="PANTHER" id="PTHR33121">
    <property type="entry name" value="CYCLIC DI-GMP PHOSPHODIESTERASE PDEF"/>
    <property type="match status" value="1"/>
</dbReference>